<evidence type="ECO:0000313" key="1">
    <source>
        <dbReference type="EMBL" id="RZC81362.1"/>
    </source>
</evidence>
<evidence type="ECO:0000313" key="2">
    <source>
        <dbReference type="Proteomes" id="UP000316621"/>
    </source>
</evidence>
<organism evidence="1 2">
    <name type="scientific">Papaver somniferum</name>
    <name type="common">Opium poppy</name>
    <dbReference type="NCBI Taxonomy" id="3469"/>
    <lineage>
        <taxon>Eukaryota</taxon>
        <taxon>Viridiplantae</taxon>
        <taxon>Streptophyta</taxon>
        <taxon>Embryophyta</taxon>
        <taxon>Tracheophyta</taxon>
        <taxon>Spermatophyta</taxon>
        <taxon>Magnoliopsida</taxon>
        <taxon>Ranunculales</taxon>
        <taxon>Papaveraceae</taxon>
        <taxon>Papaveroideae</taxon>
        <taxon>Papaver</taxon>
    </lineage>
</organism>
<dbReference type="Proteomes" id="UP000316621">
    <property type="component" value="Chromosome 10"/>
</dbReference>
<dbReference type="Gramene" id="RZC81362">
    <property type="protein sequence ID" value="RZC81362"/>
    <property type="gene ID" value="C5167_043937"/>
</dbReference>
<reference evidence="1 2" key="1">
    <citation type="journal article" date="2018" name="Science">
        <title>The opium poppy genome and morphinan production.</title>
        <authorList>
            <person name="Guo L."/>
            <person name="Winzer T."/>
            <person name="Yang X."/>
            <person name="Li Y."/>
            <person name="Ning Z."/>
            <person name="He Z."/>
            <person name="Teodor R."/>
            <person name="Lu Y."/>
            <person name="Bowser T.A."/>
            <person name="Graham I.A."/>
            <person name="Ye K."/>
        </authorList>
    </citation>
    <scope>NUCLEOTIDE SEQUENCE [LARGE SCALE GENOMIC DNA]</scope>
    <source>
        <strain evidence="2">cv. HN1</strain>
        <tissue evidence="1">Leaves</tissue>
    </source>
</reference>
<proteinExistence type="predicted"/>
<dbReference type="EMBL" id="CM010724">
    <property type="protein sequence ID" value="RZC81362.1"/>
    <property type="molecule type" value="Genomic_DNA"/>
</dbReference>
<accession>A0A4Y7L9K8</accession>
<gene>
    <name evidence="1" type="ORF">C5167_043937</name>
</gene>
<name>A0A4Y7L9K8_PAPSO</name>
<protein>
    <submittedName>
        <fullName evidence="1">Uncharacterized protein</fullName>
    </submittedName>
</protein>
<dbReference type="AlphaFoldDB" id="A0A4Y7L9K8"/>
<keyword evidence="2" id="KW-1185">Reference proteome</keyword>
<sequence length="52" mass="5936">MKDTFTPLLLAITNRPADKHELQGKSVHPEYKWLNEGLNGVCNNITQGTRER</sequence>